<dbReference type="RefSeq" id="WP_083628455.1">
    <property type="nucleotide sequence ID" value="NZ_FQVX01000001.1"/>
</dbReference>
<dbReference type="Gene3D" id="3.10.310.10">
    <property type="entry name" value="Diaminopimelate Epimerase, Chain A, domain 1"/>
    <property type="match status" value="2"/>
</dbReference>
<feature type="active site" evidence="1">
    <location>
        <position position="50"/>
    </location>
</feature>
<keyword evidence="3" id="KW-1185">Reference proteome</keyword>
<dbReference type="PIRSF" id="PIRSF016184">
    <property type="entry name" value="PhzC_PhzF"/>
    <property type="match status" value="1"/>
</dbReference>
<dbReference type="Pfam" id="PF02567">
    <property type="entry name" value="PhzC-PhzF"/>
    <property type="match status" value="1"/>
</dbReference>
<dbReference type="GO" id="GO:0005737">
    <property type="term" value="C:cytoplasm"/>
    <property type="evidence" value="ECO:0007669"/>
    <property type="project" value="TreeGrafter"/>
</dbReference>
<accession>A0A1M5ERR1</accession>
<dbReference type="NCBIfam" id="TIGR00654">
    <property type="entry name" value="PhzF_family"/>
    <property type="match status" value="1"/>
</dbReference>
<dbReference type="PANTHER" id="PTHR13774:SF32">
    <property type="entry name" value="ANTISENSE-ENHANCING SEQUENCE 1"/>
    <property type="match status" value="1"/>
</dbReference>
<dbReference type="EMBL" id="FQVX01000001">
    <property type="protein sequence ID" value="SHF81968.1"/>
    <property type="molecule type" value="Genomic_DNA"/>
</dbReference>
<evidence type="ECO:0000313" key="2">
    <source>
        <dbReference type="EMBL" id="SHF81968.1"/>
    </source>
</evidence>
<dbReference type="Proteomes" id="UP000184471">
    <property type="component" value="Unassembled WGS sequence"/>
</dbReference>
<evidence type="ECO:0000313" key="3">
    <source>
        <dbReference type="Proteomes" id="UP000184471"/>
    </source>
</evidence>
<dbReference type="STRING" id="1070870.SAMN05444351_0907"/>
<sequence length="287" mass="28979">MASPVSVEYEVVDVFAPRAFAGNPLAVVLDADDLTTAQCQALANEFALSETSFLCRPTEPGASYRVRIFTPYTELPFAGHPSVGAAHTLVRLGRLGAGTLHQECGAGVLPIEVTGDGATLTGGRPTLEDGPDAGALAEAMGLSAADVAGPPASVAGCGLPFAYLAVHPGVVDRAVPDPARLDRLGTGEGVSVLSWDGATAYARVFARDLRWGEDPATGSAALGLGVWLTAAGLVAPEGTSSYTVRQGEAMGRPSVLECTVTAAGGRATSATVSGAVVPVAAGRIRVP</sequence>
<keyword evidence="2" id="KW-0413">Isomerase</keyword>
<reference evidence="2 3" key="1">
    <citation type="submission" date="2016-11" db="EMBL/GenBank/DDBJ databases">
        <authorList>
            <person name="Jaros S."/>
            <person name="Januszkiewicz K."/>
            <person name="Wedrychowicz H."/>
        </authorList>
    </citation>
    <scope>NUCLEOTIDE SEQUENCE [LARGE SCALE GENOMIC DNA]</scope>
    <source>
        <strain evidence="2 3">DSM 45408</strain>
    </source>
</reference>
<dbReference type="GO" id="GO:0016853">
    <property type="term" value="F:isomerase activity"/>
    <property type="evidence" value="ECO:0007669"/>
    <property type="project" value="UniProtKB-KW"/>
</dbReference>
<name>A0A1M5ERR1_9ACTN</name>
<evidence type="ECO:0000256" key="1">
    <source>
        <dbReference type="PIRSR" id="PIRSR016184-1"/>
    </source>
</evidence>
<gene>
    <name evidence="2" type="ORF">SAMN05444351_0907</name>
</gene>
<dbReference type="SUPFAM" id="SSF54506">
    <property type="entry name" value="Diaminopimelate epimerase-like"/>
    <property type="match status" value="1"/>
</dbReference>
<dbReference type="InterPro" id="IPR003719">
    <property type="entry name" value="Phenazine_PhzF-like"/>
</dbReference>
<proteinExistence type="predicted"/>
<protein>
    <submittedName>
        <fullName evidence="2">Trans-2,3-dihydro-3-hydroxyanthranilate isomerase</fullName>
    </submittedName>
</protein>
<dbReference type="AlphaFoldDB" id="A0A1M5ERR1"/>
<dbReference type="OrthoDB" id="9788221at2"/>
<organism evidence="2 3">
    <name type="scientific">Geodermatophilus nigrescens</name>
    <dbReference type="NCBI Taxonomy" id="1070870"/>
    <lineage>
        <taxon>Bacteria</taxon>
        <taxon>Bacillati</taxon>
        <taxon>Actinomycetota</taxon>
        <taxon>Actinomycetes</taxon>
        <taxon>Geodermatophilales</taxon>
        <taxon>Geodermatophilaceae</taxon>
        <taxon>Geodermatophilus</taxon>
    </lineage>
</organism>
<dbReference type="PANTHER" id="PTHR13774">
    <property type="entry name" value="PHENAZINE BIOSYNTHESIS PROTEIN"/>
    <property type="match status" value="1"/>
</dbReference>